<dbReference type="EMBL" id="CAXKWB010080227">
    <property type="protein sequence ID" value="CAL4204508.1"/>
    <property type="molecule type" value="Genomic_DNA"/>
</dbReference>
<evidence type="ECO:0000313" key="8">
    <source>
        <dbReference type="EMBL" id="CAL4204508.1"/>
    </source>
</evidence>
<dbReference type="PRINTS" id="PR00376">
    <property type="entry name" value="IL1BCENZYME"/>
</dbReference>
<evidence type="ECO:0000259" key="7">
    <source>
        <dbReference type="PROSITE" id="PS50208"/>
    </source>
</evidence>
<dbReference type="InterPro" id="IPR011600">
    <property type="entry name" value="Pept_C14_caspase"/>
</dbReference>
<evidence type="ECO:0000313" key="9">
    <source>
        <dbReference type="Proteomes" id="UP001497623"/>
    </source>
</evidence>
<protein>
    <recommendedName>
        <fullName evidence="10">Caspase-3</fullName>
    </recommendedName>
</protein>
<evidence type="ECO:0000259" key="6">
    <source>
        <dbReference type="PROSITE" id="PS50207"/>
    </source>
</evidence>
<dbReference type="InterPro" id="IPR029030">
    <property type="entry name" value="Caspase-like_dom_sf"/>
</dbReference>
<dbReference type="GO" id="GO:0006915">
    <property type="term" value="P:apoptotic process"/>
    <property type="evidence" value="ECO:0007669"/>
    <property type="project" value="UniProtKB-KW"/>
</dbReference>
<dbReference type="PANTHER" id="PTHR47901">
    <property type="entry name" value="CASPASE RECRUITMENT DOMAIN-CONTAINING PROTEIN 18"/>
    <property type="match status" value="1"/>
</dbReference>
<evidence type="ECO:0000256" key="1">
    <source>
        <dbReference type="ARBA" id="ARBA00010134"/>
    </source>
</evidence>
<dbReference type="SUPFAM" id="SSF52129">
    <property type="entry name" value="Caspase-like"/>
    <property type="match status" value="1"/>
</dbReference>
<evidence type="ECO:0000256" key="3">
    <source>
        <dbReference type="ARBA" id="ARBA00022703"/>
    </source>
</evidence>
<dbReference type="PROSITE" id="PS50208">
    <property type="entry name" value="CASPASE_P20"/>
    <property type="match status" value="1"/>
</dbReference>
<dbReference type="InterPro" id="IPR002398">
    <property type="entry name" value="Pept_C14"/>
</dbReference>
<sequence length="262" mass="30453">NMDHDHKDVECMHVSNLQHHIPSNEQNNFYRVSSNPRGIVYIFNNSFVGEHNNARIGSENDVKNLDEIFKTMGYKVKKYFDKTRDETMESLNHIQSDHEVRSVDSFILVILSHGKENNYFYANDMKAIDLDDVRYMFVDSKCHALKGKPKIFLSSFCRGSSYERKIEYDARNEDQSSEVDVPRDMITIYASINRIKAARDPTKGTVFVQSLCKVLKKNAASLELNDIYIKLGEEMRKNDGTTPESQNYGFKKFYFNPIKQML</sequence>
<keyword evidence="2" id="KW-0645">Protease</keyword>
<keyword evidence="3" id="KW-0053">Apoptosis</keyword>
<evidence type="ECO:0000256" key="4">
    <source>
        <dbReference type="ARBA" id="ARBA00022801"/>
    </source>
</evidence>
<dbReference type="PROSITE" id="PS50207">
    <property type="entry name" value="CASPASE_P10"/>
    <property type="match status" value="1"/>
</dbReference>
<dbReference type="GO" id="GO:0006508">
    <property type="term" value="P:proteolysis"/>
    <property type="evidence" value="ECO:0007669"/>
    <property type="project" value="UniProtKB-KW"/>
</dbReference>
<name>A0AAV2SLH0_MEGNR</name>
<evidence type="ECO:0008006" key="10">
    <source>
        <dbReference type="Google" id="ProtNLM"/>
    </source>
</evidence>
<dbReference type="InterPro" id="IPR001309">
    <property type="entry name" value="Pept_C14_p20"/>
</dbReference>
<dbReference type="PANTHER" id="PTHR47901:SF8">
    <property type="entry name" value="CASPASE-3"/>
    <property type="match status" value="1"/>
</dbReference>
<dbReference type="Gene3D" id="3.40.50.1460">
    <property type="match status" value="1"/>
</dbReference>
<reference evidence="8 9" key="1">
    <citation type="submission" date="2024-05" db="EMBL/GenBank/DDBJ databases">
        <authorList>
            <person name="Wallberg A."/>
        </authorList>
    </citation>
    <scope>NUCLEOTIDE SEQUENCE [LARGE SCALE GENOMIC DNA]</scope>
</reference>
<dbReference type="InterPro" id="IPR002138">
    <property type="entry name" value="Pept_C14_p10"/>
</dbReference>
<comment type="similarity">
    <text evidence="1 5">Belongs to the peptidase C14A family.</text>
</comment>
<proteinExistence type="inferred from homology"/>
<feature type="domain" description="Caspase family p20" evidence="7">
    <location>
        <begin position="36"/>
        <end position="161"/>
    </location>
</feature>
<keyword evidence="9" id="KW-1185">Reference proteome</keyword>
<evidence type="ECO:0000256" key="5">
    <source>
        <dbReference type="RuleBase" id="RU003971"/>
    </source>
</evidence>
<feature type="domain" description="Caspase family p10" evidence="6">
    <location>
        <begin position="175"/>
        <end position="245"/>
    </location>
</feature>
<comment type="caution">
    <text evidence="8">The sequence shown here is derived from an EMBL/GenBank/DDBJ whole genome shotgun (WGS) entry which is preliminary data.</text>
</comment>
<keyword evidence="4" id="KW-0378">Hydrolase</keyword>
<gene>
    <name evidence="8" type="ORF">MNOR_LOCUS37860</name>
</gene>
<dbReference type="Pfam" id="PF00656">
    <property type="entry name" value="Peptidase_C14"/>
    <property type="match status" value="1"/>
</dbReference>
<organism evidence="8 9">
    <name type="scientific">Meganyctiphanes norvegica</name>
    <name type="common">Northern krill</name>
    <name type="synonym">Thysanopoda norvegica</name>
    <dbReference type="NCBI Taxonomy" id="48144"/>
    <lineage>
        <taxon>Eukaryota</taxon>
        <taxon>Metazoa</taxon>
        <taxon>Ecdysozoa</taxon>
        <taxon>Arthropoda</taxon>
        <taxon>Crustacea</taxon>
        <taxon>Multicrustacea</taxon>
        <taxon>Malacostraca</taxon>
        <taxon>Eumalacostraca</taxon>
        <taxon>Eucarida</taxon>
        <taxon>Euphausiacea</taxon>
        <taxon>Euphausiidae</taxon>
        <taxon>Meganyctiphanes</taxon>
    </lineage>
</organism>
<dbReference type="InterPro" id="IPR015917">
    <property type="entry name" value="Pept_C14A"/>
</dbReference>
<dbReference type="Proteomes" id="UP001497623">
    <property type="component" value="Unassembled WGS sequence"/>
</dbReference>
<dbReference type="SMART" id="SM00115">
    <property type="entry name" value="CASc"/>
    <property type="match status" value="1"/>
</dbReference>
<dbReference type="GO" id="GO:0004197">
    <property type="term" value="F:cysteine-type endopeptidase activity"/>
    <property type="evidence" value="ECO:0007669"/>
    <property type="project" value="InterPro"/>
</dbReference>
<accession>A0AAV2SLH0</accession>
<evidence type="ECO:0000256" key="2">
    <source>
        <dbReference type="ARBA" id="ARBA00022670"/>
    </source>
</evidence>
<feature type="non-terminal residue" evidence="8">
    <location>
        <position position="1"/>
    </location>
</feature>
<dbReference type="AlphaFoldDB" id="A0AAV2SLH0"/>